<name>A0A2M7D9J1_9BACT</name>
<accession>A0A2M7D9J1</accession>
<dbReference type="Proteomes" id="UP000230864">
    <property type="component" value="Unassembled WGS sequence"/>
</dbReference>
<evidence type="ECO:0000313" key="2">
    <source>
        <dbReference type="Proteomes" id="UP000230864"/>
    </source>
</evidence>
<evidence type="ECO:0000313" key="1">
    <source>
        <dbReference type="EMBL" id="PIV45090.1"/>
    </source>
</evidence>
<dbReference type="EMBL" id="PETZ01000032">
    <property type="protein sequence ID" value="PIV45090.1"/>
    <property type="molecule type" value="Genomic_DNA"/>
</dbReference>
<organism evidence="1 2">
    <name type="scientific">Candidatus Nealsonbacteria bacterium CG02_land_8_20_14_3_00_37_10</name>
    <dbReference type="NCBI Taxonomy" id="1974699"/>
    <lineage>
        <taxon>Bacteria</taxon>
        <taxon>Candidatus Nealsoniibacteriota</taxon>
    </lineage>
</organism>
<proteinExistence type="predicted"/>
<gene>
    <name evidence="1" type="ORF">COS25_01745</name>
</gene>
<comment type="caution">
    <text evidence="1">The sequence shown here is derived from an EMBL/GenBank/DDBJ whole genome shotgun (WGS) entry which is preliminary data.</text>
</comment>
<sequence>MAEVVRFQDVLIKITIGIFYFLFEFYLPMQPKEKQTKSSSRKEKPEMRRKKLLELLLTGKINMYPQFDLKKDWPIHPLIVRIRKQIIPIINKIIKQTNFIFDPQDLEHQILFRLTTFAPSELFKKGSLLEEYFEKFGVYNNWQKIPLLDSKIISKFVLNQGIIHQIIEEQFLIIQERMSKSDLPLNFIFSGIKGFSKIFTTKENDRYMLKWESLCGKKYLTAAKISLDGRVIDSIPVEFRKIGKDLGRKFIRELHYTHAPRFKEEIFGFYLQKSEFPFAIQTVTWAKDSTRFRQDALLIKGFNPKHCIELRRLYTWPGSPRNIIGVLDRLIIEHYKKLYDIETVITTVMPMYAKTRSTTIASGIDQILYARSLSHKFICREINGKKVWEHIIPKSQGWLKIHQNEIIKTHPKFPTYPTMGIYKQIGKKSFSELSFVKRKIIEFNFK</sequence>
<protein>
    <submittedName>
        <fullName evidence="1">Uncharacterized protein</fullName>
    </submittedName>
</protein>
<dbReference type="AlphaFoldDB" id="A0A2M7D9J1"/>
<reference evidence="2" key="1">
    <citation type="submission" date="2017-09" db="EMBL/GenBank/DDBJ databases">
        <title>Depth-based differentiation of microbial function through sediment-hosted aquifers and enrichment of novel symbionts in the deep terrestrial subsurface.</title>
        <authorList>
            <person name="Probst A.J."/>
            <person name="Ladd B."/>
            <person name="Jarett J.K."/>
            <person name="Geller-Mcgrath D.E."/>
            <person name="Sieber C.M.K."/>
            <person name="Emerson J.B."/>
            <person name="Anantharaman K."/>
            <person name="Thomas B.C."/>
            <person name="Malmstrom R."/>
            <person name="Stieglmeier M."/>
            <person name="Klingl A."/>
            <person name="Woyke T."/>
            <person name="Ryan C.M."/>
            <person name="Banfield J.F."/>
        </authorList>
    </citation>
    <scope>NUCLEOTIDE SEQUENCE [LARGE SCALE GENOMIC DNA]</scope>
</reference>